<protein>
    <recommendedName>
        <fullName evidence="4">nicotinate-nucleotide diphosphorylase (carboxylating)</fullName>
        <ecNumber evidence="4">2.4.2.19</ecNumber>
    </recommendedName>
    <alternativeName>
        <fullName evidence="8">Quinolinate phosphoribosyltransferase [decarboxylating]</fullName>
    </alternativeName>
</protein>
<dbReference type="RefSeq" id="WP_343985833.1">
    <property type="nucleotide sequence ID" value="NZ_BAAAFM010000001.1"/>
</dbReference>
<organism evidence="12 13">
    <name type="scientific">Kangiella japonica</name>
    <dbReference type="NCBI Taxonomy" id="647384"/>
    <lineage>
        <taxon>Bacteria</taxon>
        <taxon>Pseudomonadati</taxon>
        <taxon>Pseudomonadota</taxon>
        <taxon>Gammaproteobacteria</taxon>
        <taxon>Kangiellales</taxon>
        <taxon>Kangiellaceae</taxon>
        <taxon>Kangiella</taxon>
    </lineage>
</organism>
<keyword evidence="13" id="KW-1185">Reference proteome</keyword>
<accession>A0ABP3CFT1</accession>
<keyword evidence="7 9" id="KW-0808">Transferase</keyword>
<dbReference type="PIRSF" id="PIRSF006250">
    <property type="entry name" value="NadC_ModD"/>
    <property type="match status" value="1"/>
</dbReference>
<proteinExistence type="inferred from homology"/>
<evidence type="ECO:0000256" key="1">
    <source>
        <dbReference type="ARBA" id="ARBA00003237"/>
    </source>
</evidence>
<gene>
    <name evidence="12" type="primary">nadC</name>
    <name evidence="12" type="ORF">GCM10009123_04250</name>
</gene>
<dbReference type="Gene3D" id="3.90.1170.20">
    <property type="entry name" value="Quinolinate phosphoribosyl transferase, N-terminal domain"/>
    <property type="match status" value="1"/>
</dbReference>
<dbReference type="InterPro" id="IPR004393">
    <property type="entry name" value="NadC"/>
</dbReference>
<feature type="domain" description="Quinolinate phosphoribosyl transferase C-terminal" evidence="10">
    <location>
        <begin position="120"/>
        <end position="286"/>
    </location>
</feature>
<dbReference type="SUPFAM" id="SSF51690">
    <property type="entry name" value="Nicotinate/Quinolinate PRTase C-terminal domain-like"/>
    <property type="match status" value="1"/>
</dbReference>
<evidence type="ECO:0000256" key="9">
    <source>
        <dbReference type="PIRNR" id="PIRNR006250"/>
    </source>
</evidence>
<dbReference type="Pfam" id="PF01729">
    <property type="entry name" value="QRPTase_C"/>
    <property type="match status" value="1"/>
</dbReference>
<dbReference type="SUPFAM" id="SSF54675">
    <property type="entry name" value="Nicotinate/Quinolinate PRTase N-terminal domain-like"/>
    <property type="match status" value="1"/>
</dbReference>
<sequence length="289" mass="31733">MIDIPYQAKLQQTIEFQVKKALEEDLDGIDGVDVTAELIEQDKIAKGRLITREDAVVCGIAWFNGVFKALDPSIKLDWKCADGDKVSANDTLCEIEGNARNILTAERSAMNFLQTLSGTATITARYVRELKGTDCQLLDTRKTIPLMRLAQKYAVYCGGGKNHRMGLYDAFLIKENHIISTGSIKNAVAVARQNHPNTLVEVEVENFAQLDEALDAGADVIMLDNFSVDELRTGVAINQVHSHTAKIEASGNVTIETLRDIAETGVDFISVGALTKHVKAIDLSLRLEM</sequence>
<keyword evidence="6 9" id="KW-0328">Glycosyltransferase</keyword>
<evidence type="ECO:0000313" key="13">
    <source>
        <dbReference type="Proteomes" id="UP001501221"/>
    </source>
</evidence>
<evidence type="ECO:0000256" key="7">
    <source>
        <dbReference type="ARBA" id="ARBA00022679"/>
    </source>
</evidence>
<comment type="similarity">
    <text evidence="3 9">Belongs to the NadC/ModD family.</text>
</comment>
<dbReference type="InterPro" id="IPR036068">
    <property type="entry name" value="Nicotinate_pribotase-like_C"/>
</dbReference>
<evidence type="ECO:0000259" key="10">
    <source>
        <dbReference type="Pfam" id="PF01729"/>
    </source>
</evidence>
<dbReference type="EC" id="2.4.2.19" evidence="4"/>
<comment type="function">
    <text evidence="1">Involved in the catabolism of quinolinic acid (QA).</text>
</comment>
<dbReference type="InterPro" id="IPR002638">
    <property type="entry name" value="Quinolinate_PRibosylTrfase_C"/>
</dbReference>
<dbReference type="Gene3D" id="3.20.20.70">
    <property type="entry name" value="Aldolase class I"/>
    <property type="match status" value="1"/>
</dbReference>
<evidence type="ECO:0000256" key="8">
    <source>
        <dbReference type="ARBA" id="ARBA00033102"/>
    </source>
</evidence>
<evidence type="ECO:0000256" key="5">
    <source>
        <dbReference type="ARBA" id="ARBA00022642"/>
    </source>
</evidence>
<evidence type="ECO:0000256" key="3">
    <source>
        <dbReference type="ARBA" id="ARBA00009400"/>
    </source>
</evidence>
<dbReference type="InterPro" id="IPR022412">
    <property type="entry name" value="Quinolinate_PRibosylTrfase_N"/>
</dbReference>
<evidence type="ECO:0000256" key="4">
    <source>
        <dbReference type="ARBA" id="ARBA00011944"/>
    </source>
</evidence>
<evidence type="ECO:0000256" key="6">
    <source>
        <dbReference type="ARBA" id="ARBA00022676"/>
    </source>
</evidence>
<dbReference type="EMBL" id="BAAAFM010000001">
    <property type="protein sequence ID" value="GAA0200041.1"/>
    <property type="molecule type" value="Genomic_DNA"/>
</dbReference>
<dbReference type="InterPro" id="IPR013785">
    <property type="entry name" value="Aldolase_TIM"/>
</dbReference>
<dbReference type="CDD" id="cd01572">
    <property type="entry name" value="QPRTase"/>
    <property type="match status" value="1"/>
</dbReference>
<evidence type="ECO:0000256" key="2">
    <source>
        <dbReference type="ARBA" id="ARBA00004893"/>
    </source>
</evidence>
<dbReference type="NCBIfam" id="TIGR00078">
    <property type="entry name" value="nadC"/>
    <property type="match status" value="1"/>
</dbReference>
<dbReference type="InterPro" id="IPR027277">
    <property type="entry name" value="NadC/ModD"/>
</dbReference>
<dbReference type="PANTHER" id="PTHR32179">
    <property type="entry name" value="NICOTINATE-NUCLEOTIDE PYROPHOSPHORYLASE [CARBOXYLATING]"/>
    <property type="match status" value="1"/>
</dbReference>
<comment type="pathway">
    <text evidence="2">Cofactor biosynthesis; NAD(+) biosynthesis; nicotinate D-ribonucleotide from quinolinate: step 1/1.</text>
</comment>
<name>A0ABP3CFT1_9GAMM</name>
<evidence type="ECO:0000313" key="12">
    <source>
        <dbReference type="EMBL" id="GAA0200041.1"/>
    </source>
</evidence>
<feature type="domain" description="Quinolinate phosphoribosyl transferase N-terminal" evidence="11">
    <location>
        <begin position="33"/>
        <end position="117"/>
    </location>
</feature>
<dbReference type="PANTHER" id="PTHR32179:SF3">
    <property type="entry name" value="NICOTINATE-NUCLEOTIDE PYROPHOSPHORYLASE [CARBOXYLATING]"/>
    <property type="match status" value="1"/>
</dbReference>
<evidence type="ECO:0000259" key="11">
    <source>
        <dbReference type="Pfam" id="PF02749"/>
    </source>
</evidence>
<dbReference type="Pfam" id="PF02749">
    <property type="entry name" value="QRPTase_N"/>
    <property type="match status" value="1"/>
</dbReference>
<comment type="caution">
    <text evidence="12">The sequence shown here is derived from an EMBL/GenBank/DDBJ whole genome shotgun (WGS) entry which is preliminary data.</text>
</comment>
<keyword evidence="5" id="KW-0662">Pyridine nucleotide biosynthesis</keyword>
<reference evidence="13" key="1">
    <citation type="journal article" date="2019" name="Int. J. Syst. Evol. Microbiol.">
        <title>The Global Catalogue of Microorganisms (GCM) 10K type strain sequencing project: providing services to taxonomists for standard genome sequencing and annotation.</title>
        <authorList>
            <consortium name="The Broad Institute Genomics Platform"/>
            <consortium name="The Broad Institute Genome Sequencing Center for Infectious Disease"/>
            <person name="Wu L."/>
            <person name="Ma J."/>
        </authorList>
    </citation>
    <scope>NUCLEOTIDE SEQUENCE [LARGE SCALE GENOMIC DNA]</scope>
    <source>
        <strain evidence="13">JCM 16211</strain>
    </source>
</reference>
<dbReference type="InterPro" id="IPR037128">
    <property type="entry name" value="Quinolinate_PRibosylTase_N_sf"/>
</dbReference>
<dbReference type="Proteomes" id="UP001501221">
    <property type="component" value="Unassembled WGS sequence"/>
</dbReference>